<evidence type="ECO:0000313" key="1">
    <source>
        <dbReference type="EMBL" id="RXK35345.1"/>
    </source>
</evidence>
<reference evidence="1 2" key="1">
    <citation type="submission" date="2016-06" db="EMBL/GenBank/DDBJ databases">
        <title>Evolution of pathogenesis and genome organization in the Tremellales.</title>
        <authorList>
            <person name="Cuomo C."/>
            <person name="Litvintseva A."/>
            <person name="Heitman J."/>
            <person name="Chen Y."/>
            <person name="Sun S."/>
            <person name="Springer D."/>
            <person name="Dromer F."/>
            <person name="Young S."/>
            <person name="Zeng Q."/>
            <person name="Chapman S."/>
            <person name="Gujja S."/>
            <person name="Saif S."/>
            <person name="Birren B."/>
        </authorList>
    </citation>
    <scope>NUCLEOTIDE SEQUENCE [LARGE SCALE GENOMIC DNA]</scope>
    <source>
        <strain evidence="1 2">ATCC 28783</strain>
    </source>
</reference>
<name>A0A4Q1BE86_TREME</name>
<keyword evidence="2" id="KW-1185">Reference proteome</keyword>
<accession>A0A4Q1BE86</accession>
<organism evidence="1 2">
    <name type="scientific">Tremella mesenterica</name>
    <name type="common">Jelly fungus</name>
    <dbReference type="NCBI Taxonomy" id="5217"/>
    <lineage>
        <taxon>Eukaryota</taxon>
        <taxon>Fungi</taxon>
        <taxon>Dikarya</taxon>
        <taxon>Basidiomycota</taxon>
        <taxon>Agaricomycotina</taxon>
        <taxon>Tremellomycetes</taxon>
        <taxon>Tremellales</taxon>
        <taxon>Tremellaceae</taxon>
        <taxon>Tremella</taxon>
    </lineage>
</organism>
<gene>
    <name evidence="1" type="ORF">M231_07396</name>
</gene>
<dbReference type="EMBL" id="SDIL01000142">
    <property type="protein sequence ID" value="RXK35345.1"/>
    <property type="molecule type" value="Genomic_DNA"/>
</dbReference>
<evidence type="ECO:0000313" key="2">
    <source>
        <dbReference type="Proteomes" id="UP000289152"/>
    </source>
</evidence>
<protein>
    <submittedName>
        <fullName evidence="1">Uncharacterized protein</fullName>
    </submittedName>
</protein>
<sequence>MAGILNPTVFNREITVMCDLTLPTLTLGFVVGEFFSLAIVGDWPTEFETRSELSKLMCRKHYADDRLAAARSYFAAILPGGPAASYEGVRARVEGAAWEALEDLGLSAKIKWISLAETQRIANEVNMTRREVWIPTGTISVVSTQ</sequence>
<dbReference type="InParanoid" id="A0A4Q1BE86"/>
<comment type="caution">
    <text evidence="1">The sequence shown here is derived from an EMBL/GenBank/DDBJ whole genome shotgun (WGS) entry which is preliminary data.</text>
</comment>
<dbReference type="AlphaFoldDB" id="A0A4Q1BE86"/>
<proteinExistence type="predicted"/>
<dbReference type="Proteomes" id="UP000289152">
    <property type="component" value="Unassembled WGS sequence"/>
</dbReference>